<evidence type="ECO:0000313" key="5">
    <source>
        <dbReference type="Proteomes" id="UP000694844"/>
    </source>
</evidence>
<dbReference type="OrthoDB" id="6062662at2759"/>
<dbReference type="Proteomes" id="UP000694844">
    <property type="component" value="Chromosome 1"/>
</dbReference>
<keyword evidence="1" id="KW-0677">Repeat</keyword>
<evidence type="ECO:0000256" key="3">
    <source>
        <dbReference type="PROSITE-ProRule" id="PRU00504"/>
    </source>
</evidence>
<dbReference type="Pfam" id="PF01436">
    <property type="entry name" value="NHL"/>
    <property type="match status" value="1"/>
</dbReference>
<feature type="repeat" description="NHL" evidence="3">
    <location>
        <begin position="449"/>
        <end position="492"/>
    </location>
</feature>
<reference evidence="6" key="2">
    <citation type="submission" date="2025-08" db="UniProtKB">
        <authorList>
            <consortium name="RefSeq"/>
        </authorList>
    </citation>
    <scope>IDENTIFICATION</scope>
    <source>
        <tissue evidence="6">Whole sample</tissue>
    </source>
</reference>
<keyword evidence="5" id="KW-1185">Reference proteome</keyword>
<reference evidence="5" key="1">
    <citation type="submission" date="2024-06" db="UniProtKB">
        <authorList>
            <consortium name="RefSeq"/>
        </authorList>
    </citation>
    <scope>NUCLEOTIDE SEQUENCE [LARGE SCALE GENOMIC DNA]</scope>
</reference>
<dbReference type="PANTHER" id="PTHR25462:SF291">
    <property type="entry name" value="E3 UBIQUITIN-PROTEIN LIGASE TRIM45"/>
    <property type="match status" value="1"/>
</dbReference>
<evidence type="ECO:0000256" key="2">
    <source>
        <dbReference type="PROSITE-ProRule" id="PRU00024"/>
    </source>
</evidence>
<dbReference type="RefSeq" id="XP_022295177.1">
    <property type="nucleotide sequence ID" value="XM_022439469.1"/>
</dbReference>
<protein>
    <submittedName>
        <fullName evidence="6">Uncharacterized protein LOC111105275</fullName>
    </submittedName>
</protein>
<dbReference type="PROSITE" id="PS51125">
    <property type="entry name" value="NHL"/>
    <property type="match status" value="1"/>
</dbReference>
<organism evidence="5 6">
    <name type="scientific">Crassostrea virginica</name>
    <name type="common">Eastern oyster</name>
    <dbReference type="NCBI Taxonomy" id="6565"/>
    <lineage>
        <taxon>Eukaryota</taxon>
        <taxon>Metazoa</taxon>
        <taxon>Spiralia</taxon>
        <taxon>Lophotrochozoa</taxon>
        <taxon>Mollusca</taxon>
        <taxon>Bivalvia</taxon>
        <taxon>Autobranchia</taxon>
        <taxon>Pteriomorphia</taxon>
        <taxon>Ostreida</taxon>
        <taxon>Ostreoidea</taxon>
        <taxon>Ostreidae</taxon>
        <taxon>Crassostrea</taxon>
    </lineage>
</organism>
<keyword evidence="2" id="KW-0862">Zinc</keyword>
<dbReference type="KEGG" id="cvn:111105275"/>
<keyword evidence="2" id="KW-0863">Zinc-finger</keyword>
<dbReference type="Gene3D" id="2.120.10.30">
    <property type="entry name" value="TolB, C-terminal domain"/>
    <property type="match status" value="1"/>
</dbReference>
<dbReference type="Gene3D" id="3.30.160.60">
    <property type="entry name" value="Classic Zinc Finger"/>
    <property type="match status" value="1"/>
</dbReference>
<dbReference type="InterPro" id="IPR047153">
    <property type="entry name" value="TRIM45/56/19-like"/>
</dbReference>
<gene>
    <name evidence="6" type="primary">LOC111105275</name>
</gene>
<evidence type="ECO:0000313" key="6">
    <source>
        <dbReference type="RefSeq" id="XP_022295177.1"/>
    </source>
</evidence>
<keyword evidence="2" id="KW-0479">Metal-binding</keyword>
<sequence length="535" mass="61210">MEDPMYSLQDVIRCDLCETPVPPKHCDICHIHLCEACVGKHLSDKSKDHYIVSFKLRGITPKCTKHSTEVCTQLCTTCNIPVCPLCVASSEHEEHKKEDIHKLFETKRKLMQKDLQDLEKSIYPKYQEAATNIQVQRADVNKRSQKLTTALDKQGEALHTEIETIIQGMKSEIDNMDAQHIAAINQQEDSINHTIPEITQIILDLKILLDTSDVCLISEYTSRTKEFRNVPAQFQVTLPTFTPQEINREQIHQQIGSLSELVITFLLDEPRILTDIQTEYTDLLRVSCLSDSEFWTCGYKDNILRLYNLQGKLLSSVQTKSGNWPRDIAVTRSGGLVYTDYHDRSINLVSGTQIQTLITLRGWIPLYLCSTSSGDLMVIMISDDSEQTKAVRYSGSTKKQSIQWDDRGKPLYSSDHYTKYLSENRNLDICVSDFAARAVVVVSAAGKLRFRYTGPPSTPRESFRPRGITTDSRGNILTSDYHNHRIHIIDQEGHFLRYIHNCCLQYPRGLCVESRDYLFVTEIDTGKVKKLQYYK</sequence>
<dbReference type="GO" id="GO:0061630">
    <property type="term" value="F:ubiquitin protein ligase activity"/>
    <property type="evidence" value="ECO:0007669"/>
    <property type="project" value="TreeGrafter"/>
</dbReference>
<evidence type="ECO:0000256" key="1">
    <source>
        <dbReference type="ARBA" id="ARBA00022737"/>
    </source>
</evidence>
<dbReference type="GeneID" id="111105275"/>
<dbReference type="SUPFAM" id="SSF101898">
    <property type="entry name" value="NHL repeat"/>
    <property type="match status" value="1"/>
</dbReference>
<dbReference type="GO" id="GO:0008270">
    <property type="term" value="F:zinc ion binding"/>
    <property type="evidence" value="ECO:0007669"/>
    <property type="project" value="UniProtKB-KW"/>
</dbReference>
<dbReference type="InterPro" id="IPR000315">
    <property type="entry name" value="Znf_B-box"/>
</dbReference>
<dbReference type="InterPro" id="IPR001258">
    <property type="entry name" value="NHL_repeat"/>
</dbReference>
<dbReference type="CDD" id="cd19756">
    <property type="entry name" value="Bbox2"/>
    <property type="match status" value="1"/>
</dbReference>
<accession>A0A8B8AV48</accession>
<dbReference type="AlphaFoldDB" id="A0A8B8AV48"/>
<dbReference type="PANTHER" id="PTHR25462">
    <property type="entry name" value="BONUS, ISOFORM C-RELATED"/>
    <property type="match status" value="1"/>
</dbReference>
<name>A0A8B8AV48_CRAVI</name>
<dbReference type="SUPFAM" id="SSF57845">
    <property type="entry name" value="B-box zinc-binding domain"/>
    <property type="match status" value="1"/>
</dbReference>
<dbReference type="InterPro" id="IPR011042">
    <property type="entry name" value="6-blade_b-propeller_TolB-like"/>
</dbReference>
<dbReference type="PROSITE" id="PS50119">
    <property type="entry name" value="ZF_BBOX"/>
    <property type="match status" value="1"/>
</dbReference>
<proteinExistence type="predicted"/>
<evidence type="ECO:0000259" key="4">
    <source>
        <dbReference type="PROSITE" id="PS50119"/>
    </source>
</evidence>
<feature type="domain" description="B box-type" evidence="4">
    <location>
        <begin position="63"/>
        <end position="100"/>
    </location>
</feature>